<feature type="region of interest" description="Disordered" evidence="1">
    <location>
        <begin position="1"/>
        <end position="21"/>
    </location>
</feature>
<sequence length="183" mass="20866">MLRHPNEQDHYVGLTTASGSPAEQTLSHDFVMNNTHQNPMPQGCLERALFSHHSRTMNRSALLDSSSVRVNLEQYDESEHGSEKTESEAERNYGCDEMQRAKTVHERVDIGFLCGKPASQIQRSNPNPRRIGPRTTRAYRKPGFPNPDRKWGKARLRLLQKGLENATEARSSIIRGQRRRNSC</sequence>
<accession>A0A9W9P9B9</accession>
<dbReference type="Proteomes" id="UP001147733">
    <property type="component" value="Unassembled WGS sequence"/>
</dbReference>
<dbReference type="EMBL" id="JAPQKT010000002">
    <property type="protein sequence ID" value="KAJ5240361.1"/>
    <property type="molecule type" value="Genomic_DNA"/>
</dbReference>
<organism evidence="2 3">
    <name type="scientific">Penicillium citrinum</name>
    <dbReference type="NCBI Taxonomy" id="5077"/>
    <lineage>
        <taxon>Eukaryota</taxon>
        <taxon>Fungi</taxon>
        <taxon>Dikarya</taxon>
        <taxon>Ascomycota</taxon>
        <taxon>Pezizomycotina</taxon>
        <taxon>Eurotiomycetes</taxon>
        <taxon>Eurotiomycetidae</taxon>
        <taxon>Eurotiales</taxon>
        <taxon>Aspergillaceae</taxon>
        <taxon>Penicillium</taxon>
    </lineage>
</organism>
<reference evidence="2" key="1">
    <citation type="submission" date="2022-11" db="EMBL/GenBank/DDBJ databases">
        <authorList>
            <person name="Petersen C."/>
        </authorList>
    </citation>
    <scope>NUCLEOTIDE SEQUENCE</scope>
    <source>
        <strain evidence="2">IBT 23319</strain>
    </source>
</reference>
<dbReference type="GeneID" id="81380039"/>
<protein>
    <submittedName>
        <fullName evidence="2">Uncharacterized protein</fullName>
    </submittedName>
</protein>
<name>A0A9W9P9B9_PENCI</name>
<reference evidence="2" key="2">
    <citation type="journal article" date="2023" name="IMA Fungus">
        <title>Comparative genomic study of the Penicillium genus elucidates a diverse pangenome and 15 lateral gene transfer events.</title>
        <authorList>
            <person name="Petersen C."/>
            <person name="Sorensen T."/>
            <person name="Nielsen M.R."/>
            <person name="Sondergaard T.E."/>
            <person name="Sorensen J.L."/>
            <person name="Fitzpatrick D.A."/>
            <person name="Frisvad J.C."/>
            <person name="Nielsen K.L."/>
        </authorList>
    </citation>
    <scope>NUCLEOTIDE SEQUENCE</scope>
    <source>
        <strain evidence="2">IBT 23319</strain>
    </source>
</reference>
<keyword evidence="3" id="KW-1185">Reference proteome</keyword>
<evidence type="ECO:0000313" key="2">
    <source>
        <dbReference type="EMBL" id="KAJ5240361.1"/>
    </source>
</evidence>
<dbReference type="AlphaFoldDB" id="A0A9W9P9B9"/>
<feature type="compositionally biased region" description="Basic and acidic residues" evidence="1">
    <location>
        <begin position="1"/>
        <end position="10"/>
    </location>
</feature>
<evidence type="ECO:0000313" key="3">
    <source>
        <dbReference type="Proteomes" id="UP001147733"/>
    </source>
</evidence>
<comment type="caution">
    <text evidence="2">The sequence shown here is derived from an EMBL/GenBank/DDBJ whole genome shotgun (WGS) entry which is preliminary data.</text>
</comment>
<dbReference type="RefSeq" id="XP_056503366.1">
    <property type="nucleotide sequence ID" value="XM_056640872.1"/>
</dbReference>
<proteinExistence type="predicted"/>
<evidence type="ECO:0000256" key="1">
    <source>
        <dbReference type="SAM" id="MobiDB-lite"/>
    </source>
</evidence>
<feature type="region of interest" description="Disordered" evidence="1">
    <location>
        <begin position="118"/>
        <end position="150"/>
    </location>
</feature>
<gene>
    <name evidence="2" type="ORF">N7469_001952</name>
</gene>